<evidence type="ECO:0000256" key="4">
    <source>
        <dbReference type="ARBA" id="ARBA00022862"/>
    </source>
</evidence>
<dbReference type="GO" id="GO:0042744">
    <property type="term" value="P:hydrogen peroxide catabolic process"/>
    <property type="evidence" value="ECO:0007669"/>
    <property type="project" value="TreeGrafter"/>
</dbReference>
<protein>
    <recommendedName>
        <fullName evidence="2">thioredoxin-dependent peroxiredoxin</fullName>
        <ecNumber evidence="2">1.11.1.24</ecNumber>
    </recommendedName>
</protein>
<dbReference type="PANTHER" id="PTHR10681">
    <property type="entry name" value="THIOREDOXIN PEROXIDASE"/>
    <property type="match status" value="1"/>
</dbReference>
<comment type="catalytic activity">
    <reaction evidence="6">
        <text>a hydroperoxide + [thioredoxin]-dithiol = an alcohol + [thioredoxin]-disulfide + H2O</text>
        <dbReference type="Rhea" id="RHEA:62620"/>
        <dbReference type="Rhea" id="RHEA-COMP:10698"/>
        <dbReference type="Rhea" id="RHEA-COMP:10700"/>
        <dbReference type="ChEBI" id="CHEBI:15377"/>
        <dbReference type="ChEBI" id="CHEBI:29950"/>
        <dbReference type="ChEBI" id="CHEBI:30879"/>
        <dbReference type="ChEBI" id="CHEBI:35924"/>
        <dbReference type="ChEBI" id="CHEBI:50058"/>
        <dbReference type="EC" id="1.11.1.24"/>
    </reaction>
</comment>
<evidence type="ECO:0000313" key="8">
    <source>
        <dbReference type="Proteomes" id="UP000887560"/>
    </source>
</evidence>
<dbReference type="Proteomes" id="UP000887560">
    <property type="component" value="Unplaced"/>
</dbReference>
<dbReference type="PANTHER" id="PTHR10681:SF128">
    <property type="entry name" value="THIOREDOXIN-DEPENDENT PEROXIDE REDUCTASE, MITOCHONDRIAL"/>
    <property type="match status" value="1"/>
</dbReference>
<organism evidence="8 9">
    <name type="scientific">Meloidogyne floridensis</name>
    <dbReference type="NCBI Taxonomy" id="298350"/>
    <lineage>
        <taxon>Eukaryota</taxon>
        <taxon>Metazoa</taxon>
        <taxon>Ecdysozoa</taxon>
        <taxon>Nematoda</taxon>
        <taxon>Chromadorea</taxon>
        <taxon>Rhabditida</taxon>
        <taxon>Tylenchina</taxon>
        <taxon>Tylenchomorpha</taxon>
        <taxon>Tylenchoidea</taxon>
        <taxon>Meloidogynidae</taxon>
        <taxon>Meloidogyninae</taxon>
        <taxon>Meloidogyne</taxon>
    </lineage>
</organism>
<evidence type="ECO:0000313" key="9">
    <source>
        <dbReference type="WBParaSite" id="scf7180000419450.g3780"/>
    </source>
</evidence>
<dbReference type="InterPro" id="IPR019479">
    <property type="entry name" value="Peroxiredoxin_C"/>
</dbReference>
<dbReference type="WBParaSite" id="scf7180000419450.g3780">
    <property type="protein sequence ID" value="scf7180000419450.g3780"/>
    <property type="gene ID" value="scf7180000419450.g3780"/>
</dbReference>
<evidence type="ECO:0000256" key="3">
    <source>
        <dbReference type="ARBA" id="ARBA00022559"/>
    </source>
</evidence>
<evidence type="ECO:0000256" key="5">
    <source>
        <dbReference type="ARBA" id="ARBA00023002"/>
    </source>
</evidence>
<comment type="similarity">
    <text evidence="1">Belongs to the peroxiredoxin family. AhpC/Prx1 subfamily.</text>
</comment>
<evidence type="ECO:0000259" key="7">
    <source>
        <dbReference type="Pfam" id="PF10417"/>
    </source>
</evidence>
<dbReference type="SUPFAM" id="SSF52833">
    <property type="entry name" value="Thioredoxin-like"/>
    <property type="match status" value="1"/>
</dbReference>
<feature type="domain" description="Peroxiredoxin C-terminal" evidence="7">
    <location>
        <begin position="65"/>
        <end position="87"/>
    </location>
</feature>
<reference evidence="9" key="1">
    <citation type="submission" date="2022-11" db="UniProtKB">
        <authorList>
            <consortium name="WormBaseParasite"/>
        </authorList>
    </citation>
    <scope>IDENTIFICATION</scope>
</reference>
<keyword evidence="3" id="KW-0575">Peroxidase</keyword>
<sequence length="88" mass="9984">MFSISSIYPFNPKLNSTITYKNSTVSKEEKSGLFIIDQKGLIRHTLVNDLPIGRSVDEAYRVLSALKYFEEHGEVCPADWEEGDDTID</sequence>
<keyword evidence="8" id="KW-1185">Reference proteome</keyword>
<evidence type="ECO:0000256" key="1">
    <source>
        <dbReference type="ARBA" id="ARBA00009796"/>
    </source>
</evidence>
<dbReference type="Pfam" id="PF10417">
    <property type="entry name" value="1-cysPrx_C"/>
    <property type="match status" value="1"/>
</dbReference>
<dbReference type="GO" id="GO:0033554">
    <property type="term" value="P:cellular response to stress"/>
    <property type="evidence" value="ECO:0007669"/>
    <property type="project" value="TreeGrafter"/>
</dbReference>
<proteinExistence type="inferred from homology"/>
<dbReference type="AlphaFoldDB" id="A0A915NQY5"/>
<dbReference type="GO" id="GO:0045454">
    <property type="term" value="P:cell redox homeostasis"/>
    <property type="evidence" value="ECO:0007669"/>
    <property type="project" value="TreeGrafter"/>
</dbReference>
<dbReference type="GO" id="GO:0006979">
    <property type="term" value="P:response to oxidative stress"/>
    <property type="evidence" value="ECO:0007669"/>
    <property type="project" value="TreeGrafter"/>
</dbReference>
<name>A0A915NQY5_9BILA</name>
<accession>A0A915NQY5</accession>
<evidence type="ECO:0000256" key="2">
    <source>
        <dbReference type="ARBA" id="ARBA00013017"/>
    </source>
</evidence>
<keyword evidence="4" id="KW-0049">Antioxidant</keyword>
<dbReference type="InterPro" id="IPR050217">
    <property type="entry name" value="Peroxiredoxin"/>
</dbReference>
<dbReference type="EC" id="1.11.1.24" evidence="2"/>
<dbReference type="GO" id="GO:0005829">
    <property type="term" value="C:cytosol"/>
    <property type="evidence" value="ECO:0007669"/>
    <property type="project" value="TreeGrafter"/>
</dbReference>
<dbReference type="GO" id="GO:0008379">
    <property type="term" value="F:thioredoxin peroxidase activity"/>
    <property type="evidence" value="ECO:0007669"/>
    <property type="project" value="TreeGrafter"/>
</dbReference>
<dbReference type="Gene3D" id="3.40.30.10">
    <property type="entry name" value="Glutaredoxin"/>
    <property type="match status" value="1"/>
</dbReference>
<keyword evidence="5" id="KW-0560">Oxidoreductase</keyword>
<dbReference type="InterPro" id="IPR036249">
    <property type="entry name" value="Thioredoxin-like_sf"/>
</dbReference>
<evidence type="ECO:0000256" key="6">
    <source>
        <dbReference type="ARBA" id="ARBA00049091"/>
    </source>
</evidence>